<dbReference type="Proteomes" id="UP000452141">
    <property type="component" value="Unassembled WGS sequence"/>
</dbReference>
<dbReference type="EMBL" id="VUMW01000009">
    <property type="protein sequence ID" value="MST79742.1"/>
    <property type="molecule type" value="Genomic_DNA"/>
</dbReference>
<dbReference type="AlphaFoldDB" id="A0A844FNH3"/>
<reference evidence="2 3" key="1">
    <citation type="submission" date="2019-08" db="EMBL/GenBank/DDBJ databases">
        <title>In-depth cultivation of the pig gut microbiome towards novel bacterial diversity and tailored functional studies.</title>
        <authorList>
            <person name="Wylensek D."/>
            <person name="Hitch T.C.A."/>
            <person name="Clavel T."/>
        </authorList>
    </citation>
    <scope>NUCLEOTIDE SEQUENCE [LARGE SCALE GENOMIC DNA]</scope>
    <source>
        <strain evidence="2 3">WCA-470BD-2E</strain>
    </source>
</reference>
<evidence type="ECO:0000259" key="1">
    <source>
        <dbReference type="Pfam" id="PF13173"/>
    </source>
</evidence>
<dbReference type="PANTHER" id="PTHR33295:SF20">
    <property type="entry name" value="ATPASE"/>
    <property type="match status" value="1"/>
</dbReference>
<dbReference type="Gene3D" id="3.40.50.300">
    <property type="entry name" value="P-loop containing nucleotide triphosphate hydrolases"/>
    <property type="match status" value="1"/>
</dbReference>
<gene>
    <name evidence="2" type="ORF">FYJ61_04500</name>
</gene>
<name>A0A844FNH3_9LACO</name>
<dbReference type="InterPro" id="IPR041682">
    <property type="entry name" value="AAA_14"/>
</dbReference>
<dbReference type="InterPro" id="IPR027417">
    <property type="entry name" value="P-loop_NTPase"/>
</dbReference>
<proteinExistence type="predicted"/>
<evidence type="ECO:0000313" key="2">
    <source>
        <dbReference type="EMBL" id="MST79742.1"/>
    </source>
</evidence>
<dbReference type="Pfam" id="PF13173">
    <property type="entry name" value="AAA_14"/>
    <property type="match status" value="1"/>
</dbReference>
<accession>A0A844FNH3</accession>
<dbReference type="PANTHER" id="PTHR33295">
    <property type="entry name" value="ATPASE"/>
    <property type="match status" value="1"/>
</dbReference>
<protein>
    <submittedName>
        <fullName evidence="2">AAA family ATPase</fullName>
    </submittedName>
</protein>
<sequence length="102" mass="12130">MVIARPTYMDFLEKFKDNEQIKIITGIRRSGKTYIMRMFMDKLEKEDGIDPQNILSINFESFAFSKIQNAEDLYQYVMDHKGPGRQYLFLTKFSKFRNGKGR</sequence>
<organism evidence="2 3">
    <name type="scientific">Lactobacillus equicursoris</name>
    <dbReference type="NCBI Taxonomy" id="420645"/>
    <lineage>
        <taxon>Bacteria</taxon>
        <taxon>Bacillati</taxon>
        <taxon>Bacillota</taxon>
        <taxon>Bacilli</taxon>
        <taxon>Lactobacillales</taxon>
        <taxon>Lactobacillaceae</taxon>
        <taxon>Lactobacillus</taxon>
    </lineage>
</organism>
<evidence type="ECO:0000313" key="3">
    <source>
        <dbReference type="Proteomes" id="UP000452141"/>
    </source>
</evidence>
<dbReference type="SUPFAM" id="SSF52540">
    <property type="entry name" value="P-loop containing nucleoside triphosphate hydrolases"/>
    <property type="match status" value="1"/>
</dbReference>
<feature type="domain" description="AAA" evidence="1">
    <location>
        <begin position="19"/>
        <end position="90"/>
    </location>
</feature>
<comment type="caution">
    <text evidence="2">The sequence shown here is derived from an EMBL/GenBank/DDBJ whole genome shotgun (WGS) entry which is preliminary data.</text>
</comment>